<sequence>MTEKYFHALPSKDYPDIDMRDPSTHPRTVLFDENGGRFYLANGKSIPELQGTTRPGNHFTRVLVTTEPEDFYWTSPAQTLCIEELWVQPLSATPGKLGSKAAPSQSQTPDELIRYFRGKTWFWDNFAVMLTLIEKSLEPSGPRVFIQTDDEVEFLNCLALFSFFLSRPQQLRLTFRMGTYNPESESYRVIGVHSAVLADLHGFDLAQTNESFIDLIGQGMSDIKPSPTATRVVDWLNSHDSGDVIRTVEQLREWETYMESTVAVEAVRTILLGEKGNEFTGAVIQALVAFSRVSPENDSVAAWVADCTDYLLQAGTAVGELVDVSRSLIVGGHVGAGVHILNEVVRRSIGKPSDIARVIGPPGYWAEALPVLSSADRGDWAEERIAELRRSLVSIGAYGDDFRSESIGGYLSLLKAVNRGEEIRIDLNLYDRQARLLADNPALSTSVHEWEEGDLIFDAARNLLLTDLLTNQSPLTMGVARGEYDSFLSQQYSHDLDTWILVAQLRREHHGDEGRALNSGLHKLALRSTIENWWPFFHDLDGNVDFTGGLEWLRAQGSCPVSLGDAIATWYQQNPAQLARILEFLVAWPSMSASRELSRILDQFHVVRHELANLQGRRKPSEIRRLTPQELFLHLEIIVKTAWQHADLVICEELIRTLYDANLQNQTHMETRRQIEEKVPGVLRNVASTVQMNGEVPDSADCARSTLAMITPLVLRRLAKEDGRDTSALVDAYLSGRSSSEKLKDTFESARNLLSPFGSRKKTGKGR</sequence>
<evidence type="ECO:0000313" key="1">
    <source>
        <dbReference type="EMBL" id="MBD8031000.1"/>
    </source>
</evidence>
<gene>
    <name evidence="1" type="ORF">H9627_11835</name>
</gene>
<proteinExistence type="predicted"/>
<keyword evidence="2" id="KW-1185">Reference proteome</keyword>
<comment type="caution">
    <text evidence="1">The sequence shown here is derived from an EMBL/GenBank/DDBJ whole genome shotgun (WGS) entry which is preliminary data.</text>
</comment>
<reference evidence="1 2" key="1">
    <citation type="submission" date="2020-08" db="EMBL/GenBank/DDBJ databases">
        <title>A Genomic Blueprint of the Chicken Gut Microbiome.</title>
        <authorList>
            <person name="Gilroy R."/>
            <person name="Ravi A."/>
            <person name="Getino M."/>
            <person name="Pursley I."/>
            <person name="Horton D.L."/>
            <person name="Alikhan N.-F."/>
            <person name="Baker D."/>
            <person name="Gharbi K."/>
            <person name="Hall N."/>
            <person name="Watson M."/>
            <person name="Adriaenssens E.M."/>
            <person name="Foster-Nyarko E."/>
            <person name="Jarju S."/>
            <person name="Secka A."/>
            <person name="Antonio M."/>
            <person name="Oren A."/>
            <person name="Chaudhuri R."/>
            <person name="La Ragione R.M."/>
            <person name="Hildebrand F."/>
            <person name="Pallen M.J."/>
        </authorList>
    </citation>
    <scope>NUCLEOTIDE SEQUENCE [LARGE SCALE GENOMIC DNA]</scope>
    <source>
        <strain evidence="1 2">Sa1YVA5</strain>
    </source>
</reference>
<accession>A0A8I0HKT3</accession>
<organism evidence="1 2">
    <name type="scientific">Corynebacterium gallinarum</name>
    <dbReference type="NCBI Taxonomy" id="2762214"/>
    <lineage>
        <taxon>Bacteria</taxon>
        <taxon>Bacillati</taxon>
        <taxon>Actinomycetota</taxon>
        <taxon>Actinomycetes</taxon>
        <taxon>Mycobacteriales</taxon>
        <taxon>Corynebacteriaceae</taxon>
        <taxon>Corynebacterium</taxon>
    </lineage>
</organism>
<dbReference type="Proteomes" id="UP000650224">
    <property type="component" value="Unassembled WGS sequence"/>
</dbReference>
<protein>
    <submittedName>
        <fullName evidence="1">Uncharacterized protein</fullName>
    </submittedName>
</protein>
<evidence type="ECO:0000313" key="2">
    <source>
        <dbReference type="Proteomes" id="UP000650224"/>
    </source>
</evidence>
<name>A0A8I0HKT3_9CORY</name>
<dbReference type="EMBL" id="JACSPR010000009">
    <property type="protein sequence ID" value="MBD8031000.1"/>
    <property type="molecule type" value="Genomic_DNA"/>
</dbReference>
<dbReference type="AlphaFoldDB" id="A0A8I0HKT3"/>